<dbReference type="FunFam" id="1.10.1200.10:FF:000007">
    <property type="entry name" value="Probable polyketide synthase pks17"/>
    <property type="match status" value="1"/>
</dbReference>
<dbReference type="InterPro" id="IPR014043">
    <property type="entry name" value="Acyl_transferase_dom"/>
</dbReference>
<evidence type="ECO:0000256" key="13">
    <source>
        <dbReference type="SAM" id="Coils"/>
    </source>
</evidence>
<dbReference type="InterPro" id="IPR036291">
    <property type="entry name" value="NAD(P)-bd_dom_sf"/>
</dbReference>
<dbReference type="InterPro" id="IPR020807">
    <property type="entry name" value="PKS_DH"/>
</dbReference>
<dbReference type="Gene3D" id="3.90.180.10">
    <property type="entry name" value="Medium-chain alcohol dehydrogenases, catalytic domain"/>
    <property type="match status" value="1"/>
</dbReference>
<feature type="active site" description="Proton acceptor; for dehydratase activity" evidence="12">
    <location>
        <position position="978"/>
    </location>
</feature>
<dbReference type="GO" id="GO:0006633">
    <property type="term" value="P:fatty acid biosynthetic process"/>
    <property type="evidence" value="ECO:0007669"/>
    <property type="project" value="InterPro"/>
</dbReference>
<keyword evidence="13" id="KW-0175">Coiled coil</keyword>
<dbReference type="Pfam" id="PF21089">
    <property type="entry name" value="PKS_DH_N"/>
    <property type="match status" value="1"/>
</dbReference>
<dbReference type="PROSITE" id="PS52004">
    <property type="entry name" value="KS3_2"/>
    <property type="match status" value="1"/>
</dbReference>
<dbReference type="SMART" id="SM00825">
    <property type="entry name" value="PKS_KS"/>
    <property type="match status" value="1"/>
</dbReference>
<protein>
    <submittedName>
        <fullName evidence="17">SDR family NAD(P)-dependent oxidoreductase</fullName>
    </submittedName>
</protein>
<dbReference type="Gene3D" id="3.40.50.720">
    <property type="entry name" value="NAD(P)-binding Rossmann-like Domain"/>
    <property type="match status" value="1"/>
</dbReference>
<dbReference type="PROSITE" id="PS50075">
    <property type="entry name" value="CARRIER"/>
    <property type="match status" value="1"/>
</dbReference>
<dbReference type="Proteomes" id="UP000682202">
    <property type="component" value="Chromosome"/>
</dbReference>
<dbReference type="SUPFAM" id="SSF55048">
    <property type="entry name" value="Probable ACP-binding domain of malonyl-CoA ACP transacylase"/>
    <property type="match status" value="1"/>
</dbReference>
<dbReference type="Pfam" id="PF08240">
    <property type="entry name" value="ADH_N"/>
    <property type="match status" value="1"/>
</dbReference>
<feature type="domain" description="Carrier" evidence="14">
    <location>
        <begin position="1990"/>
        <end position="2065"/>
    </location>
</feature>
<dbReference type="InterPro" id="IPR049552">
    <property type="entry name" value="PKS_DH_N"/>
</dbReference>
<dbReference type="InterPro" id="IPR042104">
    <property type="entry name" value="PKS_dehydratase_sf"/>
</dbReference>
<dbReference type="InterPro" id="IPR057326">
    <property type="entry name" value="KR_dom"/>
</dbReference>
<dbReference type="InterPro" id="IPR032821">
    <property type="entry name" value="PKS_assoc"/>
</dbReference>
<evidence type="ECO:0000256" key="11">
    <source>
        <dbReference type="ARBA" id="ARBA00023315"/>
    </source>
</evidence>
<dbReference type="FunFam" id="3.40.47.10:FF:000019">
    <property type="entry name" value="Polyketide synthase type I"/>
    <property type="match status" value="1"/>
</dbReference>
<dbReference type="InterPro" id="IPR016036">
    <property type="entry name" value="Malonyl_transacylase_ACP-bd"/>
</dbReference>
<evidence type="ECO:0000256" key="3">
    <source>
        <dbReference type="ARBA" id="ARBA00005189"/>
    </source>
</evidence>
<dbReference type="GO" id="GO:0031177">
    <property type="term" value="F:phosphopantetheine binding"/>
    <property type="evidence" value="ECO:0007669"/>
    <property type="project" value="InterPro"/>
</dbReference>
<dbReference type="Gene3D" id="1.10.1200.10">
    <property type="entry name" value="ACP-like"/>
    <property type="match status" value="1"/>
</dbReference>
<keyword evidence="18" id="KW-1185">Reference proteome</keyword>
<feature type="domain" description="PKS/mFAS DH" evidence="16">
    <location>
        <begin position="946"/>
        <end position="1217"/>
    </location>
</feature>
<dbReference type="InterPro" id="IPR020843">
    <property type="entry name" value="ER"/>
</dbReference>
<dbReference type="SMART" id="SM00826">
    <property type="entry name" value="PKS_DH"/>
    <property type="match status" value="1"/>
</dbReference>
<dbReference type="InterPro" id="IPR006162">
    <property type="entry name" value="Ppantetheine_attach_site"/>
</dbReference>
<evidence type="ECO:0000256" key="4">
    <source>
        <dbReference type="ARBA" id="ARBA00022450"/>
    </source>
</evidence>
<accession>A0A975JXC7</accession>
<evidence type="ECO:0000256" key="9">
    <source>
        <dbReference type="ARBA" id="ARBA00023194"/>
    </source>
</evidence>
<evidence type="ECO:0000256" key="8">
    <source>
        <dbReference type="ARBA" id="ARBA00023098"/>
    </source>
</evidence>
<gene>
    <name evidence="17" type="ORF">F6B93_10345</name>
</gene>
<keyword evidence="4" id="KW-0596">Phosphopantetheine</keyword>
<evidence type="ECO:0000259" key="15">
    <source>
        <dbReference type="PROSITE" id="PS52004"/>
    </source>
</evidence>
<dbReference type="GO" id="GO:0016491">
    <property type="term" value="F:oxidoreductase activity"/>
    <property type="evidence" value="ECO:0007669"/>
    <property type="project" value="InterPro"/>
</dbReference>
<dbReference type="InterPro" id="IPR013968">
    <property type="entry name" value="PKS_KR"/>
</dbReference>
<dbReference type="SUPFAM" id="SSF50129">
    <property type="entry name" value="GroES-like"/>
    <property type="match status" value="1"/>
</dbReference>
<dbReference type="SUPFAM" id="SSF52151">
    <property type="entry name" value="FabD/lysophospholipase-like"/>
    <property type="match status" value="1"/>
</dbReference>
<dbReference type="InterPro" id="IPR001227">
    <property type="entry name" value="Ac_transferase_dom_sf"/>
</dbReference>
<keyword evidence="9" id="KW-0045">Antibiotic biosynthesis</keyword>
<dbReference type="Gene3D" id="3.10.129.110">
    <property type="entry name" value="Polyketide synthase dehydratase"/>
    <property type="match status" value="1"/>
</dbReference>
<evidence type="ECO:0000256" key="7">
    <source>
        <dbReference type="ARBA" id="ARBA00022832"/>
    </source>
</evidence>
<dbReference type="Pfam" id="PF14765">
    <property type="entry name" value="PS-DH"/>
    <property type="match status" value="1"/>
</dbReference>
<dbReference type="SMART" id="SM00822">
    <property type="entry name" value="PKS_KR"/>
    <property type="match status" value="1"/>
</dbReference>
<feature type="active site" description="Proton donor; for dehydratase activity" evidence="12">
    <location>
        <position position="1142"/>
    </location>
</feature>
<reference evidence="17" key="1">
    <citation type="submission" date="2019-12" db="EMBL/GenBank/DDBJ databases">
        <title>Mycobacterium spongiae sp. nov.</title>
        <authorList>
            <person name="Stinear T."/>
        </authorList>
    </citation>
    <scope>NUCLEOTIDE SEQUENCE</scope>
    <source>
        <strain evidence="17">FSD4b-SM</strain>
    </source>
</reference>
<evidence type="ECO:0000256" key="6">
    <source>
        <dbReference type="ARBA" id="ARBA00022679"/>
    </source>
</evidence>
<dbReference type="GO" id="GO:0004315">
    <property type="term" value="F:3-oxoacyl-[acyl-carrier-protein] synthase activity"/>
    <property type="evidence" value="ECO:0007669"/>
    <property type="project" value="InterPro"/>
</dbReference>
<dbReference type="InterPro" id="IPR016039">
    <property type="entry name" value="Thiolase-like"/>
</dbReference>
<dbReference type="Pfam" id="PF00109">
    <property type="entry name" value="ketoacyl-synt"/>
    <property type="match status" value="1"/>
</dbReference>
<dbReference type="SMART" id="SM00823">
    <property type="entry name" value="PKS_PP"/>
    <property type="match status" value="1"/>
</dbReference>
<name>A0A975JXC7_9MYCO</name>
<dbReference type="InterPro" id="IPR036736">
    <property type="entry name" value="ACP-like_sf"/>
</dbReference>
<keyword evidence="5" id="KW-0597">Phosphoprotein</keyword>
<dbReference type="Pfam" id="PF16197">
    <property type="entry name" value="KAsynt_C_assoc"/>
    <property type="match status" value="1"/>
</dbReference>
<keyword evidence="7" id="KW-0276">Fatty acid metabolism</keyword>
<dbReference type="SUPFAM" id="SSF53901">
    <property type="entry name" value="Thiolase-like"/>
    <property type="match status" value="1"/>
</dbReference>
<dbReference type="Gene3D" id="3.40.366.10">
    <property type="entry name" value="Malonyl-Coenzyme A Acyl Carrier Protein, domain 2"/>
    <property type="match status" value="1"/>
</dbReference>
<dbReference type="InterPro" id="IPR018201">
    <property type="entry name" value="Ketoacyl_synth_AS"/>
</dbReference>
<proteinExistence type="predicted"/>
<dbReference type="InterPro" id="IPR055123">
    <property type="entry name" value="SpnB-like_Rossmann"/>
</dbReference>
<dbReference type="InterPro" id="IPR020841">
    <property type="entry name" value="PKS_Beta-ketoAc_synthase_dom"/>
</dbReference>
<dbReference type="InterPro" id="IPR014030">
    <property type="entry name" value="Ketoacyl_synth_N"/>
</dbReference>
<feature type="domain" description="Ketosynthase family 3 (KS3)" evidence="15">
    <location>
        <begin position="38"/>
        <end position="463"/>
    </location>
</feature>
<evidence type="ECO:0000313" key="17">
    <source>
        <dbReference type="EMBL" id="QUR67442.1"/>
    </source>
</evidence>
<dbReference type="KEGG" id="mspg:F6B93_10345"/>
<evidence type="ECO:0000313" key="18">
    <source>
        <dbReference type="Proteomes" id="UP000682202"/>
    </source>
</evidence>
<dbReference type="Pfam" id="PF08990">
    <property type="entry name" value="Docking"/>
    <property type="match status" value="1"/>
</dbReference>
<dbReference type="Pfam" id="PF00550">
    <property type="entry name" value="PP-binding"/>
    <property type="match status" value="1"/>
</dbReference>
<dbReference type="Pfam" id="PF22953">
    <property type="entry name" value="SpnB_Rossmann"/>
    <property type="match status" value="1"/>
</dbReference>
<keyword evidence="11" id="KW-0012">Acyltransferase</keyword>
<evidence type="ECO:0000256" key="10">
    <source>
        <dbReference type="ARBA" id="ARBA00023268"/>
    </source>
</evidence>
<dbReference type="InterPro" id="IPR013154">
    <property type="entry name" value="ADH-like_N"/>
</dbReference>
<dbReference type="GO" id="GO:0004312">
    <property type="term" value="F:fatty acid synthase activity"/>
    <property type="evidence" value="ECO:0007669"/>
    <property type="project" value="TreeGrafter"/>
</dbReference>
<comment type="pathway">
    <text evidence="3">Lipid metabolism.</text>
</comment>
<evidence type="ECO:0000256" key="5">
    <source>
        <dbReference type="ARBA" id="ARBA00022553"/>
    </source>
</evidence>
<evidence type="ECO:0000259" key="14">
    <source>
        <dbReference type="PROSITE" id="PS50075"/>
    </source>
</evidence>
<dbReference type="InterPro" id="IPR011032">
    <property type="entry name" value="GroES-like_sf"/>
</dbReference>
<dbReference type="Pfam" id="PF02801">
    <property type="entry name" value="Ketoacyl-synt_C"/>
    <property type="match status" value="1"/>
</dbReference>
<dbReference type="InterPro" id="IPR020806">
    <property type="entry name" value="PKS_PP-bd"/>
</dbReference>
<sequence>MDSSRDELIKALRASLKENERLKRENRDYLAHISDQNSEPIAVVGMGCRYPGGADTPEALWQIVADGRDVVSEFPSDRGWNLEGLCDPDPDAVGKSYTNSGGFLAGVADFDAEFFGIAPSEALAMDPQQRLLLEVSWEALERAGIDPTTLRGSATGVFAGIFHGSYGGQGRVPGDLERYGLRGSTLSVASGRVAYVLGLEGPAVSVDTACSSSLVALHLAARSLRTRECALAIVGGVTVMATPAMFIEFSRQRALAADGRCKAYAGAANGTGFSEGAGALVVERLSDARRLGHPVLAVVRGSAVNQDGASNGLATPNGPSQQRVIRAALADARLSVTDVDLVEGHGTGTTLGDPIEAQAILATYGQDRLPGRPLWLGSIKSNMGHTSAAAGVAGVMKMVLAMQHGVMPKTLHVDAPTPHVDWSAGAVSLLTESRVWPDDERPRRAGVSSFGISGTNAHVIVERAPGQPPEAVECVAPQGGNDPAVAVAWVVSARSAPALINQAQRLLTWVDERPELGVADVGWSLVNTRSLFEHRAVVVGGNRAELLEGLSGLAGGDPGANVVVGRARPVGKTVLVFPGQGSQWMEMGAQLLDTCPPFADQMHRCDKALGAHVEWSLIDVVRGATGAPGLDRVDVVQPALWAMMVSLAGLWRSIGVVPDAVIGHSQGEIAAAYVAGALTLEDAARVVALRSRLLVRLSGAGGMASLACGRTQAEELLAPWGDRLSIAAINGVSAVAVAGDVDALAELIQRCEASDVRIRRIDVDYASHSAHVDGIQADLADALAGIAPRSADVAFFSTVTGELMDTVDLDSDYWYRGIRQTVQFERAVRSAADGGYNVFIESSPHPVLVAGIEETLATVADQNSAGEAIVVPSLGRGDGGLDRFWLSAGQAHVAGVKVDWRASYDGLDGQRAQLPTYGFARRRFWLAEAGAGPAHVGGLGLLGAEHGLLGAVVERPDSGGVVLTGRLSVTAEPWLADHAVAGTVLFPGAGFVELAIRAGDEVGCPVVEELTLSTPLLLPASGGVRVQVLVGAVGEAGRRAVSVYSLPDQSDSEWALHAEGMLGVGAFAPDADLSVWPPAGASVVDVGNAYERLAALGYDYGPAFQGLRQLWQRGTEIFAEVVLAHDAGLTVGGFGIHPTLLDATLHAFGLATDQSRTVLPFSWQGVSLHAAGASHVRAKIAPAGAASMSLELADSVGLPVLSVRELVFRPVSGETLSLAAAPAAGGELLEVVWSAVPLADAVGGASQDVVLWEVNSHVDSGVGTLGSVYAAAHAVLGRVQTWTSGDESGPLAVLTHGAVGVAGEDVWDLAGAAVWGLVRSAQAEHPGRIVLVDSDGSVDLRAAVGCGEPQLAVRQGVVYRARLKPARPQTLLRLPEGDSGWRLVTGGGGTFEDVLVGPCVRAELAAGEVRVAVAAVGVNFRDVLVALGMYPGGGELGVEGAGVVVEVGSGVEGLAVGDTVMGLLGVVGPEAVVDARLVTDVPAGWSLVAAAGVPVAFLTALYGLSVLGHARAGQRVLVHTATGGVGMAAVQLARHWGLEVFVTASRGKWDTLRTMGFDDAHIGDSRSPAFAERFLAATQGAGVDVVLNSLAGELVDASLRLLPRGGRFIEMGKTDVRHPQEIAESYPGVEYRAFDLVEAGPDRIAAMLSELVELFAAGALEPLPAKTFDVRNARQAYRFVSQARHLGKVVLTLPDDRGEQLDSELSQGTVVITGGTGMAGAALAHHVVTRYGVANVVLASRSGANAPGIGELRDRLHGAGAQVSVVACDVADRGEVAALIGQVPAAHPLRAVIHAAGVLDDGLIDSLTPDRVDAVLRAKVDGAWNLHELTRDLELPAFVVFSSMAGTLGTPGQGNYAAANSFLDGLVRQRRAHGLPGLSLAWGLWDQASAMTQHLGGRDRARMSRFGLAPLSTEQALALFDRALADQRTVVVATRVNAAAVADSGAALPPLLSELAPHPTRRVIGSTDTEVSTTNLAARLLGLSPEDRHRELTNVVCSNAATVLGRTSTADINAHSAFQDLGFDSLTAVELRNRLKTATGLTLSPTLVFDYPNPTALAEHLGIRLATSADRPNPLARFDDLAGELDTLVQQTDWTAADKTHLTTRLHTLMAILTSDDEDIATATESQLFAIIDKELGP</sequence>
<dbReference type="PROSITE" id="PS00606">
    <property type="entry name" value="KS3_1"/>
    <property type="match status" value="1"/>
</dbReference>
<dbReference type="Gene3D" id="3.30.70.3290">
    <property type="match status" value="1"/>
</dbReference>
<dbReference type="Gene3D" id="3.40.47.10">
    <property type="match status" value="1"/>
</dbReference>
<feature type="coiled-coil region" evidence="13">
    <location>
        <begin position="5"/>
        <end position="39"/>
    </location>
</feature>
<dbReference type="CDD" id="cd08956">
    <property type="entry name" value="KR_3_FAS_SDR_x"/>
    <property type="match status" value="1"/>
</dbReference>
<keyword evidence="8" id="KW-0443">Lipid metabolism</keyword>
<dbReference type="PROSITE" id="PS00012">
    <property type="entry name" value="PHOSPHOPANTETHEINE"/>
    <property type="match status" value="1"/>
</dbReference>
<evidence type="ECO:0000256" key="2">
    <source>
        <dbReference type="ARBA" id="ARBA00004792"/>
    </source>
</evidence>
<organism evidence="17 18">
    <name type="scientific">Mycobacterium spongiae</name>
    <dbReference type="NCBI Taxonomy" id="886343"/>
    <lineage>
        <taxon>Bacteria</taxon>
        <taxon>Bacillati</taxon>
        <taxon>Actinomycetota</taxon>
        <taxon>Actinomycetes</taxon>
        <taxon>Mycobacteriales</taxon>
        <taxon>Mycobacteriaceae</taxon>
        <taxon>Mycobacterium</taxon>
    </lineage>
</organism>
<keyword evidence="10" id="KW-0511">Multifunctional enzyme</keyword>
<dbReference type="SUPFAM" id="SSF47336">
    <property type="entry name" value="ACP-like"/>
    <property type="match status" value="1"/>
</dbReference>
<evidence type="ECO:0000256" key="1">
    <source>
        <dbReference type="ARBA" id="ARBA00001957"/>
    </source>
</evidence>
<dbReference type="InterPro" id="IPR049900">
    <property type="entry name" value="PKS_mFAS_DH"/>
</dbReference>
<dbReference type="Pfam" id="PF08659">
    <property type="entry name" value="KR"/>
    <property type="match status" value="1"/>
</dbReference>
<dbReference type="SMART" id="SM00829">
    <property type="entry name" value="PKS_ER"/>
    <property type="match status" value="1"/>
</dbReference>
<feature type="region of interest" description="C-terminal hotdog fold" evidence="12">
    <location>
        <begin position="1081"/>
        <end position="1217"/>
    </location>
</feature>
<dbReference type="SMART" id="SM01294">
    <property type="entry name" value="PKS_PP_betabranch"/>
    <property type="match status" value="1"/>
</dbReference>
<feature type="region of interest" description="N-terminal hotdog fold" evidence="12">
    <location>
        <begin position="946"/>
        <end position="1069"/>
    </location>
</feature>
<dbReference type="PANTHER" id="PTHR43775">
    <property type="entry name" value="FATTY ACID SYNTHASE"/>
    <property type="match status" value="1"/>
</dbReference>
<dbReference type="InterPro" id="IPR009081">
    <property type="entry name" value="PP-bd_ACP"/>
</dbReference>
<dbReference type="InterPro" id="IPR049551">
    <property type="entry name" value="PKS_DH_C"/>
</dbReference>
<comment type="pathway">
    <text evidence="2">Antibiotic biosynthesis.</text>
</comment>
<dbReference type="FunFam" id="3.10.129.110:FF:000003">
    <property type="entry name" value="Probable polyketide synthase pks1"/>
    <property type="match status" value="1"/>
</dbReference>
<dbReference type="InterPro" id="IPR014031">
    <property type="entry name" value="Ketoacyl_synth_C"/>
</dbReference>
<dbReference type="RefSeq" id="WP_211699015.1">
    <property type="nucleotide sequence ID" value="NZ_CP046600.1"/>
</dbReference>
<dbReference type="InterPro" id="IPR016035">
    <property type="entry name" value="Acyl_Trfase/lysoPLipase"/>
</dbReference>
<dbReference type="Pfam" id="PF13602">
    <property type="entry name" value="ADH_zinc_N_2"/>
    <property type="match status" value="1"/>
</dbReference>
<dbReference type="CDD" id="cd05195">
    <property type="entry name" value="enoyl_red"/>
    <property type="match status" value="1"/>
</dbReference>
<dbReference type="SMART" id="SM00827">
    <property type="entry name" value="PKS_AT"/>
    <property type="match status" value="1"/>
</dbReference>
<dbReference type="PANTHER" id="PTHR43775:SF51">
    <property type="entry name" value="INACTIVE PHENOLPHTHIOCEROL SYNTHESIS POLYKETIDE SYNTHASE TYPE I PKS1-RELATED"/>
    <property type="match status" value="1"/>
</dbReference>
<dbReference type="EMBL" id="CP046600">
    <property type="protein sequence ID" value="QUR67442.1"/>
    <property type="molecule type" value="Genomic_DNA"/>
</dbReference>
<dbReference type="FunFam" id="3.40.50.720:FF:000209">
    <property type="entry name" value="Polyketide synthase Pks12"/>
    <property type="match status" value="1"/>
</dbReference>
<dbReference type="FunFam" id="3.90.180.10:FF:000032">
    <property type="entry name" value="Probable polyketide synthase pks1"/>
    <property type="match status" value="1"/>
</dbReference>
<dbReference type="CDD" id="cd00833">
    <property type="entry name" value="PKS"/>
    <property type="match status" value="1"/>
</dbReference>
<dbReference type="FunFam" id="3.40.366.10:FF:000002">
    <property type="entry name" value="Probable polyketide synthase 2"/>
    <property type="match status" value="1"/>
</dbReference>
<keyword evidence="6" id="KW-0808">Transferase</keyword>
<dbReference type="InterPro" id="IPR015083">
    <property type="entry name" value="NorB/c/GfsB-D-like_docking"/>
</dbReference>
<dbReference type="InterPro" id="IPR050091">
    <property type="entry name" value="PKS_NRPS_Biosynth_Enz"/>
</dbReference>
<dbReference type="Pfam" id="PF00698">
    <property type="entry name" value="Acyl_transf_1"/>
    <property type="match status" value="1"/>
</dbReference>
<dbReference type="PROSITE" id="PS52019">
    <property type="entry name" value="PKS_MFAS_DH"/>
    <property type="match status" value="1"/>
</dbReference>
<comment type="cofactor">
    <cofactor evidence="1">
        <name>pantetheine 4'-phosphate</name>
        <dbReference type="ChEBI" id="CHEBI:47942"/>
    </cofactor>
</comment>
<evidence type="ECO:0000256" key="12">
    <source>
        <dbReference type="PROSITE-ProRule" id="PRU01363"/>
    </source>
</evidence>
<dbReference type="SUPFAM" id="SSF51735">
    <property type="entry name" value="NAD(P)-binding Rossmann-fold domains"/>
    <property type="match status" value="3"/>
</dbReference>
<dbReference type="FunFam" id="3.40.50.720:FF:000381">
    <property type="entry name" value="Probable polyketide synthase pks17"/>
    <property type="match status" value="1"/>
</dbReference>
<dbReference type="GO" id="GO:0033068">
    <property type="term" value="P:macrolide biosynthetic process"/>
    <property type="evidence" value="ECO:0007669"/>
    <property type="project" value="UniProtKB-ARBA"/>
</dbReference>
<evidence type="ECO:0000259" key="16">
    <source>
        <dbReference type="PROSITE" id="PS52019"/>
    </source>
</evidence>